<dbReference type="KEGG" id="tom:BWR18_10145"/>
<dbReference type="AlphaFoldDB" id="A0A1P8MVM8"/>
<dbReference type="NCBIfam" id="TIGR03347">
    <property type="entry name" value="VI_chp_1"/>
    <property type="match status" value="1"/>
</dbReference>
<dbReference type="OrthoDB" id="1523296at2"/>
<sequence length="326" mass="35429">MTEPRALFDSLCQSPHAFEPLTALRLAQMEAKQRGIPIQITAPPTGTLAPTAIARVSADATAVRVEANFAGLVGPLSPLPPAWTELAAADRRRRAGGLSAFLDLFSARLAILFARAAAKYDLPVLLQWAPRRANRVLTALHALIGLATPGLETRAPLRQDAILLHSGLLAGRTRSSVAVAAIARRHLGLPVQIKQFQQRWREVPQAEQTRLNGSRSLGSDASTGSWIRDRTGQVRVIIGPVRYSDFLSLEPGQPRLRDFAQLVRFAIGPVLDFDIQVVLDRRDIPETQLGGDGPQPRLGWNSWARDAEAADDSFEAIIDGKKAMCA</sequence>
<name>A0A1P8MVM8_9RHOB</name>
<accession>A0A1P8MVM8</accession>
<keyword evidence="2" id="KW-1185">Reference proteome</keyword>
<dbReference type="InterPro" id="IPR010732">
    <property type="entry name" value="T6SS_TssG-like"/>
</dbReference>
<evidence type="ECO:0008006" key="3">
    <source>
        <dbReference type="Google" id="ProtNLM"/>
    </source>
</evidence>
<organism evidence="1 2">
    <name type="scientific">Tateyamaria omphalii</name>
    <dbReference type="NCBI Taxonomy" id="299262"/>
    <lineage>
        <taxon>Bacteria</taxon>
        <taxon>Pseudomonadati</taxon>
        <taxon>Pseudomonadota</taxon>
        <taxon>Alphaproteobacteria</taxon>
        <taxon>Rhodobacterales</taxon>
        <taxon>Roseobacteraceae</taxon>
        <taxon>Tateyamaria</taxon>
    </lineage>
</organism>
<dbReference type="Pfam" id="PF06996">
    <property type="entry name" value="T6SS_TssG"/>
    <property type="match status" value="1"/>
</dbReference>
<dbReference type="Proteomes" id="UP000186336">
    <property type="component" value="Chromosome"/>
</dbReference>
<dbReference type="RefSeq" id="WP_076627960.1">
    <property type="nucleotide sequence ID" value="NZ_CP019312.1"/>
</dbReference>
<evidence type="ECO:0000313" key="1">
    <source>
        <dbReference type="EMBL" id="APX11999.1"/>
    </source>
</evidence>
<dbReference type="EMBL" id="CP019312">
    <property type="protein sequence ID" value="APX11999.1"/>
    <property type="molecule type" value="Genomic_DNA"/>
</dbReference>
<gene>
    <name evidence="1" type="ORF">BWR18_10145</name>
</gene>
<evidence type="ECO:0000313" key="2">
    <source>
        <dbReference type="Proteomes" id="UP000186336"/>
    </source>
</evidence>
<dbReference type="STRING" id="299262.BWR18_10145"/>
<protein>
    <recommendedName>
        <fullName evidence="3">Type VI secretion protein</fullName>
    </recommendedName>
</protein>
<proteinExistence type="predicted"/>
<dbReference type="PANTHER" id="PTHR35564">
    <property type="match status" value="1"/>
</dbReference>
<reference evidence="1 2" key="1">
    <citation type="submission" date="2017-01" db="EMBL/GenBank/DDBJ databases">
        <title>Complete genome of Tateyamaria omphalii DOK1-4 isolated from seawater in Dokdo.</title>
        <authorList>
            <person name="Kim J.H."/>
            <person name="Chi W.-J."/>
        </authorList>
    </citation>
    <scope>NUCLEOTIDE SEQUENCE [LARGE SCALE GENOMIC DNA]</scope>
    <source>
        <strain evidence="1 2">DOK1-4</strain>
    </source>
</reference>
<dbReference type="PANTHER" id="PTHR35564:SF4">
    <property type="entry name" value="CYTOPLASMIC PROTEIN"/>
    <property type="match status" value="1"/>
</dbReference>